<dbReference type="EMBL" id="FONY01000016">
    <property type="protein sequence ID" value="SFF12196.1"/>
    <property type="molecule type" value="Genomic_DNA"/>
</dbReference>
<protein>
    <submittedName>
        <fullName evidence="1">Uncharacterized protein</fullName>
    </submittedName>
</protein>
<evidence type="ECO:0000313" key="1">
    <source>
        <dbReference type="EMBL" id="SFF12196.1"/>
    </source>
</evidence>
<evidence type="ECO:0000313" key="2">
    <source>
        <dbReference type="Proteomes" id="UP000199513"/>
    </source>
</evidence>
<dbReference type="AlphaFoldDB" id="A0A1I2G654"/>
<accession>A0A1I2G654</accession>
<reference evidence="1 2" key="1">
    <citation type="submission" date="2016-10" db="EMBL/GenBank/DDBJ databases">
        <authorList>
            <person name="de Groot N.N."/>
        </authorList>
    </citation>
    <scope>NUCLEOTIDE SEQUENCE [LARGE SCALE GENOMIC DNA]</scope>
    <source>
        <strain>GEY</strain>
        <strain evidence="2">DSM 9560</strain>
    </source>
</reference>
<dbReference type="Proteomes" id="UP000199513">
    <property type="component" value="Unassembled WGS sequence"/>
</dbReference>
<name>A0A1I2G654_9BACT</name>
<keyword evidence="2" id="KW-1185">Reference proteome</keyword>
<organism evidence="1 2">
    <name type="scientific">Thermoflexibacter ruber</name>
    <dbReference type="NCBI Taxonomy" id="1003"/>
    <lineage>
        <taxon>Bacteria</taxon>
        <taxon>Pseudomonadati</taxon>
        <taxon>Bacteroidota</taxon>
        <taxon>Cytophagia</taxon>
        <taxon>Cytophagales</taxon>
        <taxon>Thermoflexibacteraceae</taxon>
        <taxon>Thermoflexibacter</taxon>
    </lineage>
</organism>
<proteinExistence type="predicted"/>
<gene>
    <name evidence="1" type="ORF">SAMN04488541_101686</name>
</gene>
<sequence length="33" mass="3857">MILHKNFNTKINLSLRKLLKTANNSFAIKELNK</sequence>